<organism evidence="2 3">
    <name type="scientific">Solanum tuberosum</name>
    <name type="common">Potato</name>
    <dbReference type="NCBI Taxonomy" id="4113"/>
    <lineage>
        <taxon>Eukaryota</taxon>
        <taxon>Viridiplantae</taxon>
        <taxon>Streptophyta</taxon>
        <taxon>Embryophyta</taxon>
        <taxon>Tracheophyta</taxon>
        <taxon>Spermatophyta</taxon>
        <taxon>Magnoliopsida</taxon>
        <taxon>eudicotyledons</taxon>
        <taxon>Gunneridae</taxon>
        <taxon>Pentapetalae</taxon>
        <taxon>asterids</taxon>
        <taxon>lamiids</taxon>
        <taxon>Solanales</taxon>
        <taxon>Solanaceae</taxon>
        <taxon>Solanoideae</taxon>
        <taxon>Solaneae</taxon>
        <taxon>Solanum</taxon>
    </lineage>
</organism>
<evidence type="ECO:0000313" key="2">
    <source>
        <dbReference type="EnsemblPlants" id="PGSC0003DMT400088153"/>
    </source>
</evidence>
<name>M1DFC5_SOLTU</name>
<dbReference type="PaxDb" id="4113-PGSC0003DMT400088153"/>
<feature type="region of interest" description="Disordered" evidence="1">
    <location>
        <begin position="191"/>
        <end position="213"/>
    </location>
</feature>
<reference evidence="2" key="2">
    <citation type="submission" date="2015-06" db="UniProtKB">
        <authorList>
            <consortium name="EnsemblPlants"/>
        </authorList>
    </citation>
    <scope>IDENTIFICATION</scope>
    <source>
        <strain evidence="2">DM1-3 516 R44</strain>
    </source>
</reference>
<accession>M1DFC5</accession>
<feature type="compositionally biased region" description="Low complexity" evidence="1">
    <location>
        <begin position="201"/>
        <end position="213"/>
    </location>
</feature>
<dbReference type="AlphaFoldDB" id="M1DFC5"/>
<keyword evidence="3" id="KW-1185">Reference proteome</keyword>
<dbReference type="Gramene" id="PGSC0003DMT400088153">
    <property type="protein sequence ID" value="PGSC0003DMT400088153"/>
    <property type="gene ID" value="PGSC0003DMG400037724"/>
</dbReference>
<evidence type="ECO:0000256" key="1">
    <source>
        <dbReference type="SAM" id="MobiDB-lite"/>
    </source>
</evidence>
<feature type="compositionally biased region" description="Low complexity" evidence="1">
    <location>
        <begin position="137"/>
        <end position="149"/>
    </location>
</feature>
<reference evidence="3" key="1">
    <citation type="journal article" date="2011" name="Nature">
        <title>Genome sequence and analysis of the tuber crop potato.</title>
        <authorList>
            <consortium name="The Potato Genome Sequencing Consortium"/>
        </authorList>
    </citation>
    <scope>NUCLEOTIDE SEQUENCE [LARGE SCALE GENOMIC DNA]</scope>
    <source>
        <strain evidence="3">cv. DM1-3 516 R44</strain>
    </source>
</reference>
<protein>
    <recommendedName>
        <fullName evidence="4">Integrase core domain containing protein</fullName>
    </recommendedName>
</protein>
<evidence type="ECO:0000313" key="3">
    <source>
        <dbReference type="Proteomes" id="UP000011115"/>
    </source>
</evidence>
<dbReference type="Proteomes" id="UP000011115">
    <property type="component" value="Unassembled WGS sequence"/>
</dbReference>
<dbReference type="HOGENOM" id="CLU_112662_0_0_1"/>
<sequence length="213" mass="23589">MAMISPKVTVCQALKEKIKSVMGWSSRRVAERFCDAVFDRPKLQNVRMLKAKITQEIWRLADRFGESVCNYFFVFFLEVFLTFSDVFADMTRPKVTGRNMPPSEKAKEITINEDAAASMAKAIKFPTSGGLGKGKGKAPASPEASSDSDGIYATHLTTSESEGEHQEQQIATYEPEDDELLVAQRAELRSKRINDLSRIKTPQATTTAPSAAT</sequence>
<proteinExistence type="predicted"/>
<dbReference type="InParanoid" id="M1DFC5"/>
<feature type="region of interest" description="Disordered" evidence="1">
    <location>
        <begin position="128"/>
        <end position="178"/>
    </location>
</feature>
<dbReference type="EnsemblPlants" id="PGSC0003DMT400088153">
    <property type="protein sequence ID" value="PGSC0003DMT400088153"/>
    <property type="gene ID" value="PGSC0003DMG400037724"/>
</dbReference>
<evidence type="ECO:0008006" key="4">
    <source>
        <dbReference type="Google" id="ProtNLM"/>
    </source>
</evidence>